<dbReference type="Pfam" id="PF00565">
    <property type="entry name" value="SNase"/>
    <property type="match status" value="1"/>
</dbReference>
<evidence type="ECO:0000259" key="2">
    <source>
        <dbReference type="PROSITE" id="PS50830"/>
    </source>
</evidence>
<dbReference type="InterPro" id="IPR016071">
    <property type="entry name" value="Staphylococal_nuclease_OB-fold"/>
</dbReference>
<evidence type="ECO:0000256" key="1">
    <source>
        <dbReference type="SAM" id="Phobius"/>
    </source>
</evidence>
<dbReference type="Gene3D" id="2.40.50.90">
    <property type="match status" value="1"/>
</dbReference>
<keyword evidence="1" id="KW-0812">Transmembrane</keyword>
<keyword evidence="1" id="KW-0472">Membrane</keyword>
<proteinExistence type="predicted"/>
<dbReference type="SUPFAM" id="SSF50199">
    <property type="entry name" value="Staphylococcal nuclease"/>
    <property type="match status" value="1"/>
</dbReference>
<protein>
    <recommendedName>
        <fullName evidence="2">TNase-like domain-containing protein</fullName>
    </recommendedName>
</protein>
<feature type="transmembrane region" description="Helical" evidence="1">
    <location>
        <begin position="77"/>
        <end position="98"/>
    </location>
</feature>
<dbReference type="AlphaFoldDB" id="A0A7R9SV00"/>
<name>A0A7R9SV00_9CHLO</name>
<dbReference type="SMART" id="SM00318">
    <property type="entry name" value="SNc"/>
    <property type="match status" value="1"/>
</dbReference>
<gene>
    <name evidence="3" type="ORF">PAMY1081_LOCUS129</name>
</gene>
<keyword evidence="1" id="KW-1133">Transmembrane helix</keyword>
<dbReference type="PANTHER" id="PTHR12302">
    <property type="entry name" value="EBNA2 BINDING PROTEIN P100"/>
    <property type="match status" value="1"/>
</dbReference>
<feature type="domain" description="TNase-like" evidence="2">
    <location>
        <begin position="106"/>
        <end position="222"/>
    </location>
</feature>
<sequence length="301" mass="33199">MLVCVKSNWRCPVSPLCRLRTKVVARVCFAPNFSQPKLQVRKVAFFVNKTHSPKKQTNVTTGKMPGMVISENLKTMSVYLATAAFAISIFATSFPAYAETLSGQPRTVDGDTFELDGTRLRLYGIDAPEGKQSCQTSQGKDYKCGEVSANQLASKVGKQAVSCEVKNKDQYGRSVAVCSTGGEDLNKWMVANGYAVAYREYSKDYIGDEDLAKKSRKGIWEGTFEEPAKWRREQNSAVKIQPAAPVHAKGCDIKGNINSKGEKIYHVPGGRYYDATIIDAGESWFCNEKEAVTAGWRASKQ</sequence>
<dbReference type="PROSITE" id="PS50830">
    <property type="entry name" value="TNASE_3"/>
    <property type="match status" value="1"/>
</dbReference>
<dbReference type="EMBL" id="HBDV01000196">
    <property type="protein sequence ID" value="CAD8215855.1"/>
    <property type="molecule type" value="Transcribed_RNA"/>
</dbReference>
<organism evidence="3">
    <name type="scientific">Polyblepharides amylifera</name>
    <dbReference type="NCBI Taxonomy" id="1486889"/>
    <lineage>
        <taxon>Eukaryota</taxon>
        <taxon>Viridiplantae</taxon>
        <taxon>Chlorophyta</taxon>
        <taxon>Pyramimonadophyceae</taxon>
        <taxon>Pyramimonadales</taxon>
        <taxon>Polyblepharidaceae</taxon>
        <taxon>Polyblepharides</taxon>
    </lineage>
</organism>
<dbReference type="InterPro" id="IPR035437">
    <property type="entry name" value="SNase_OB-fold_sf"/>
</dbReference>
<accession>A0A7R9SV00</accession>
<dbReference type="PANTHER" id="PTHR12302:SF26">
    <property type="entry name" value="BLR1266 PROTEIN"/>
    <property type="match status" value="1"/>
</dbReference>
<reference evidence="3" key="1">
    <citation type="submission" date="2021-01" db="EMBL/GenBank/DDBJ databases">
        <authorList>
            <person name="Corre E."/>
            <person name="Pelletier E."/>
            <person name="Niang G."/>
            <person name="Scheremetjew M."/>
            <person name="Finn R."/>
            <person name="Kale V."/>
            <person name="Holt S."/>
            <person name="Cochrane G."/>
            <person name="Meng A."/>
            <person name="Brown T."/>
            <person name="Cohen L."/>
        </authorList>
    </citation>
    <scope>NUCLEOTIDE SEQUENCE</scope>
    <source>
        <strain evidence="3">CCMP720</strain>
    </source>
</reference>
<evidence type="ECO:0000313" key="3">
    <source>
        <dbReference type="EMBL" id="CAD8215855.1"/>
    </source>
</evidence>